<keyword evidence="1" id="KW-0812">Transmembrane</keyword>
<keyword evidence="1" id="KW-1133">Transmembrane helix</keyword>
<reference evidence="2 3" key="1">
    <citation type="submission" date="2016-10" db="EMBL/GenBank/DDBJ databases">
        <authorList>
            <person name="de Groot N.N."/>
        </authorList>
    </citation>
    <scope>NUCLEOTIDE SEQUENCE [LARGE SCALE GENOMIC DNA]</scope>
    <source>
        <strain evidence="2 3">DSM 26130</strain>
    </source>
</reference>
<evidence type="ECO:0008006" key="4">
    <source>
        <dbReference type="Google" id="ProtNLM"/>
    </source>
</evidence>
<dbReference type="Proteomes" id="UP000198598">
    <property type="component" value="Unassembled WGS sequence"/>
</dbReference>
<dbReference type="OrthoDB" id="582675at2"/>
<evidence type="ECO:0000313" key="3">
    <source>
        <dbReference type="Proteomes" id="UP000198598"/>
    </source>
</evidence>
<gene>
    <name evidence="2" type="ORF">SAMN05216167_1115</name>
</gene>
<accession>A0A1I1YBN0</accession>
<evidence type="ECO:0000313" key="2">
    <source>
        <dbReference type="EMBL" id="SFE16961.1"/>
    </source>
</evidence>
<feature type="transmembrane region" description="Helical" evidence="1">
    <location>
        <begin position="45"/>
        <end position="68"/>
    </location>
</feature>
<protein>
    <recommendedName>
        <fullName evidence="4">PH domain-containing protein</fullName>
    </recommendedName>
</protein>
<organism evidence="2 3">
    <name type="scientific">Spirosoma endophyticum</name>
    <dbReference type="NCBI Taxonomy" id="662367"/>
    <lineage>
        <taxon>Bacteria</taxon>
        <taxon>Pseudomonadati</taxon>
        <taxon>Bacteroidota</taxon>
        <taxon>Cytophagia</taxon>
        <taxon>Cytophagales</taxon>
        <taxon>Cytophagaceae</taxon>
        <taxon>Spirosoma</taxon>
    </lineage>
</organism>
<sequence length="158" mass="18346">MEPKVIFSEVQVAKQNKVIIYLLYLSISAIIIAVLYLLINNQFDLYSFLLFTLILTILILIANSKFILVITEKEIMFRYFPFILNQRIIRIDEIKTIRAQAYDPISEFGGWGIRKSGKKKLYSMSGNNAIIVEKNNGDIYYFGTRKAEEFNRVANVFV</sequence>
<dbReference type="AlphaFoldDB" id="A0A1I1YBN0"/>
<dbReference type="EMBL" id="FOLQ01000011">
    <property type="protein sequence ID" value="SFE16961.1"/>
    <property type="molecule type" value="Genomic_DNA"/>
</dbReference>
<feature type="transmembrane region" description="Helical" evidence="1">
    <location>
        <begin position="21"/>
        <end position="39"/>
    </location>
</feature>
<dbReference type="RefSeq" id="WP_093830598.1">
    <property type="nucleotide sequence ID" value="NZ_FOLQ01000011.1"/>
</dbReference>
<name>A0A1I1YBN0_9BACT</name>
<evidence type="ECO:0000256" key="1">
    <source>
        <dbReference type="SAM" id="Phobius"/>
    </source>
</evidence>
<proteinExistence type="predicted"/>
<keyword evidence="1" id="KW-0472">Membrane</keyword>
<dbReference type="STRING" id="662367.SAMN05216167_1115"/>
<keyword evidence="3" id="KW-1185">Reference proteome</keyword>